<accession>A0A4Y1R5N8</accession>
<dbReference type="PANTHER" id="PTHR24559">
    <property type="entry name" value="TRANSPOSON TY3-I GAG-POL POLYPROTEIN"/>
    <property type="match status" value="1"/>
</dbReference>
<dbReference type="Gene3D" id="3.10.10.10">
    <property type="entry name" value="HIV Type 1 Reverse Transcriptase, subunit A, domain 1"/>
    <property type="match status" value="1"/>
</dbReference>
<dbReference type="SUPFAM" id="SSF56672">
    <property type="entry name" value="DNA/RNA polymerases"/>
    <property type="match status" value="1"/>
</dbReference>
<proteinExistence type="predicted"/>
<dbReference type="InterPro" id="IPR053134">
    <property type="entry name" value="RNA-dir_DNA_polymerase"/>
</dbReference>
<dbReference type="Gene3D" id="3.30.70.270">
    <property type="match status" value="2"/>
</dbReference>
<evidence type="ECO:0000259" key="1">
    <source>
        <dbReference type="PROSITE" id="PS50878"/>
    </source>
</evidence>
<dbReference type="InterPro" id="IPR043502">
    <property type="entry name" value="DNA/RNA_pol_sf"/>
</dbReference>
<dbReference type="AlphaFoldDB" id="A0A4Y1R5N8"/>
<dbReference type="PROSITE" id="PS50878">
    <property type="entry name" value="RT_POL"/>
    <property type="match status" value="1"/>
</dbReference>
<dbReference type="InterPro" id="IPR043128">
    <property type="entry name" value="Rev_trsase/Diguanyl_cyclase"/>
</dbReference>
<evidence type="ECO:0000313" key="2">
    <source>
        <dbReference type="EMBL" id="BBG99448.1"/>
    </source>
</evidence>
<dbReference type="CDD" id="cd01647">
    <property type="entry name" value="RT_LTR"/>
    <property type="match status" value="1"/>
</dbReference>
<dbReference type="PANTHER" id="PTHR24559:SF444">
    <property type="entry name" value="REVERSE TRANSCRIPTASE DOMAIN-CONTAINING PROTEIN"/>
    <property type="match status" value="1"/>
</dbReference>
<feature type="domain" description="Reverse transcriptase" evidence="1">
    <location>
        <begin position="1"/>
        <end position="134"/>
    </location>
</feature>
<dbReference type="InterPro" id="IPR000477">
    <property type="entry name" value="RT_dom"/>
</dbReference>
<dbReference type="InterPro" id="IPR041577">
    <property type="entry name" value="RT_RNaseH_2"/>
</dbReference>
<protein>
    <submittedName>
        <fullName evidence="2">Transposable element protein</fullName>
    </submittedName>
</protein>
<sequence>MRSAKYFYKIDLRSGYHQLKVREEDIPKAVFRTHYGHYKFLVMPFGLTNAPSAFMDLMNRVFRPYLDRFVIVFIDDILVKSRRFEGHKKHLRLVLKTWRRKQLYAKFSYYRRFMKGFSTIVIPLTQLTRKGVKFVWIEECEQSFQKLKRRLITASVLALPYNTRNFVIYSDASLQVLGCVLTQHDQMIAYASRQLKKHEQNYPTHDLGLATVVSALKIW</sequence>
<dbReference type="Pfam" id="PF17919">
    <property type="entry name" value="RT_RNaseH_2"/>
    <property type="match status" value="1"/>
</dbReference>
<dbReference type="EMBL" id="AP019299">
    <property type="protein sequence ID" value="BBG99448.1"/>
    <property type="molecule type" value="Genomic_DNA"/>
</dbReference>
<dbReference type="Pfam" id="PF00078">
    <property type="entry name" value="RVT_1"/>
    <property type="match status" value="1"/>
</dbReference>
<gene>
    <name evidence="2" type="ORF">Prudu_009146</name>
</gene>
<organism evidence="2">
    <name type="scientific">Prunus dulcis</name>
    <name type="common">Almond</name>
    <name type="synonym">Amygdalus dulcis</name>
    <dbReference type="NCBI Taxonomy" id="3755"/>
    <lineage>
        <taxon>Eukaryota</taxon>
        <taxon>Viridiplantae</taxon>
        <taxon>Streptophyta</taxon>
        <taxon>Embryophyta</taxon>
        <taxon>Tracheophyta</taxon>
        <taxon>Spermatophyta</taxon>
        <taxon>Magnoliopsida</taxon>
        <taxon>eudicotyledons</taxon>
        <taxon>Gunneridae</taxon>
        <taxon>Pentapetalae</taxon>
        <taxon>rosids</taxon>
        <taxon>fabids</taxon>
        <taxon>Rosales</taxon>
        <taxon>Rosaceae</taxon>
        <taxon>Amygdaloideae</taxon>
        <taxon>Amygdaleae</taxon>
        <taxon>Prunus</taxon>
    </lineage>
</organism>
<name>A0A4Y1R5N8_PRUDU</name>
<reference evidence="2" key="1">
    <citation type="journal article" date="2019" name="Science">
        <title>Mutation of a bHLH transcription factor allowed almond domestication.</title>
        <authorList>
            <person name="Sanchez-Perez R."/>
            <person name="Pavan S."/>
            <person name="Mazzeo R."/>
            <person name="Moldovan C."/>
            <person name="Aiese Cigliano R."/>
            <person name="Del Cueto J."/>
            <person name="Ricciardi F."/>
            <person name="Lotti C."/>
            <person name="Ricciardi L."/>
            <person name="Dicenta F."/>
            <person name="Lopez-Marques R.L."/>
            <person name="Lindberg Moller B."/>
        </authorList>
    </citation>
    <scope>NUCLEOTIDE SEQUENCE</scope>
</reference>